<accession>A0A218VRH0</accession>
<reference evidence="2" key="1">
    <citation type="journal article" date="2017" name="Plant J.">
        <title>The pomegranate (Punica granatum L.) genome and the genomics of punicalagin biosynthesis.</title>
        <authorList>
            <person name="Qin G."/>
            <person name="Xu C."/>
            <person name="Ming R."/>
            <person name="Tang H."/>
            <person name="Guyot R."/>
            <person name="Kramer E.M."/>
            <person name="Hu Y."/>
            <person name="Yi X."/>
            <person name="Qi Y."/>
            <person name="Xu X."/>
            <person name="Gao Z."/>
            <person name="Pan H."/>
            <person name="Jian J."/>
            <person name="Tian Y."/>
            <person name="Yue Z."/>
            <person name="Xu Y."/>
        </authorList>
    </citation>
    <scope>NUCLEOTIDE SEQUENCE [LARGE SCALE GENOMIC DNA]</scope>
    <source>
        <strain evidence="2">cv. Dabenzi</strain>
    </source>
</reference>
<evidence type="ECO:0000313" key="1">
    <source>
        <dbReference type="EMBL" id="OWM62953.1"/>
    </source>
</evidence>
<protein>
    <submittedName>
        <fullName evidence="1">Uncharacterized protein</fullName>
    </submittedName>
</protein>
<gene>
    <name evidence="1" type="ORF">CDL15_Pgr020247</name>
</gene>
<organism evidence="1 2">
    <name type="scientific">Punica granatum</name>
    <name type="common">Pomegranate</name>
    <dbReference type="NCBI Taxonomy" id="22663"/>
    <lineage>
        <taxon>Eukaryota</taxon>
        <taxon>Viridiplantae</taxon>
        <taxon>Streptophyta</taxon>
        <taxon>Embryophyta</taxon>
        <taxon>Tracheophyta</taxon>
        <taxon>Spermatophyta</taxon>
        <taxon>Magnoliopsida</taxon>
        <taxon>eudicotyledons</taxon>
        <taxon>Gunneridae</taxon>
        <taxon>Pentapetalae</taxon>
        <taxon>rosids</taxon>
        <taxon>malvids</taxon>
        <taxon>Myrtales</taxon>
        <taxon>Lythraceae</taxon>
        <taxon>Punica</taxon>
    </lineage>
</organism>
<dbReference type="Proteomes" id="UP000197138">
    <property type="component" value="Unassembled WGS sequence"/>
</dbReference>
<proteinExistence type="predicted"/>
<dbReference type="EMBL" id="MTKT01006319">
    <property type="protein sequence ID" value="OWM62953.1"/>
    <property type="molecule type" value="Genomic_DNA"/>
</dbReference>
<comment type="caution">
    <text evidence="1">The sequence shown here is derived from an EMBL/GenBank/DDBJ whole genome shotgun (WGS) entry which is preliminary data.</text>
</comment>
<dbReference type="AlphaFoldDB" id="A0A218VRH0"/>
<evidence type="ECO:0000313" key="2">
    <source>
        <dbReference type="Proteomes" id="UP000197138"/>
    </source>
</evidence>
<sequence>MILARRFCRHMDKVSPYTCAVRFTLSLFQNASARWLRKFLRRCSTTFTCLESTVYVNQWDTTFGAIYKKLELSGPGIQHLKLVFEARQSNYLLILNCVFSTCQPTLFF</sequence>
<name>A0A218VRH0_PUNGR</name>